<gene>
    <name evidence="2" type="ORF">WJU22_14190</name>
</gene>
<dbReference type="Proteomes" id="UP001449657">
    <property type="component" value="Chromosome"/>
</dbReference>
<proteinExistence type="predicted"/>
<dbReference type="EMBL" id="CP150096">
    <property type="protein sequence ID" value="WZN44048.1"/>
    <property type="molecule type" value="Genomic_DNA"/>
</dbReference>
<accession>A0ABZ2YXE5</accession>
<name>A0ABZ2YXE5_9BACT</name>
<evidence type="ECO:0008006" key="4">
    <source>
        <dbReference type="Google" id="ProtNLM"/>
    </source>
</evidence>
<feature type="signal peptide" evidence="1">
    <location>
        <begin position="1"/>
        <end position="21"/>
    </location>
</feature>
<keyword evidence="1" id="KW-0732">Signal</keyword>
<dbReference type="RefSeq" id="WP_341838842.1">
    <property type="nucleotide sequence ID" value="NZ_CP149792.1"/>
</dbReference>
<evidence type="ECO:0000313" key="2">
    <source>
        <dbReference type="EMBL" id="WZN44048.1"/>
    </source>
</evidence>
<organism evidence="2 3">
    <name type="scientific">Chitinophaga caseinilytica</name>
    <dbReference type="NCBI Taxonomy" id="2267521"/>
    <lineage>
        <taxon>Bacteria</taxon>
        <taxon>Pseudomonadati</taxon>
        <taxon>Bacteroidota</taxon>
        <taxon>Chitinophagia</taxon>
        <taxon>Chitinophagales</taxon>
        <taxon>Chitinophagaceae</taxon>
        <taxon>Chitinophaga</taxon>
    </lineage>
</organism>
<feature type="chain" id="PRO_5046213550" description="DUF4136 domain-containing protein" evidence="1">
    <location>
        <begin position="22"/>
        <end position="200"/>
    </location>
</feature>
<reference evidence="2 3" key="1">
    <citation type="submission" date="2024-03" db="EMBL/GenBank/DDBJ databases">
        <title>Chitinophaga caseinilytica sp. nov., a casein hydrolysing bacterium isolated from forest soil.</title>
        <authorList>
            <person name="Lee D.S."/>
            <person name="Han D.M."/>
            <person name="Baek J.H."/>
            <person name="Choi D.G."/>
            <person name="Jeon J.H."/>
            <person name="Jeon C.O."/>
        </authorList>
    </citation>
    <scope>NUCLEOTIDE SEQUENCE [LARGE SCALE GENOMIC DNA]</scope>
    <source>
        <strain evidence="2 3">KACC 19118</strain>
    </source>
</reference>
<keyword evidence="3" id="KW-1185">Reference proteome</keyword>
<protein>
    <recommendedName>
        <fullName evidence="4">DUF4136 domain-containing protein</fullName>
    </recommendedName>
</protein>
<sequence length="200" mass="22462">MKMIMIVIAVAVLLPACYSTQLTRIQQPAAASPVACKKILVLGMMPDSVLRQRMESHVAGDLTDAGFTAVTSFQGFDAFEFLQSEDKVPTQQFADRGIDAVLTISLINKTTEGVFLPVSLYHLLTDQYASEYYWMLAPELQREETRYAWESGLYDVADGLRKFAVQSVSFAPSSQERMAHEYGKVLTRELVRRKAISRPR</sequence>
<evidence type="ECO:0000256" key="1">
    <source>
        <dbReference type="SAM" id="SignalP"/>
    </source>
</evidence>
<evidence type="ECO:0000313" key="3">
    <source>
        <dbReference type="Proteomes" id="UP001449657"/>
    </source>
</evidence>